<keyword evidence="3" id="KW-1185">Reference proteome</keyword>
<sequence length="81" mass="9410">MKPAKWKTIGFTILGWIFIVIGIIGCFLPILQGWLFILIGLYFLSFSSTWAKSILNKLRNRFPKVAAKADQFISRWKKKFS</sequence>
<dbReference type="AlphaFoldDB" id="A0A364K6J9"/>
<dbReference type="OrthoDB" id="2990561at2"/>
<dbReference type="InterPro" id="IPR019099">
    <property type="entry name" value="Uncharacterised_PGPGW_TM"/>
</dbReference>
<gene>
    <name evidence="2" type="ORF">DL897_07475</name>
</gene>
<feature type="transmembrane region" description="Helical" evidence="1">
    <location>
        <begin position="36"/>
        <end position="55"/>
    </location>
</feature>
<dbReference type="Pfam" id="PF09656">
    <property type="entry name" value="PGPGW"/>
    <property type="match status" value="1"/>
</dbReference>
<evidence type="ECO:0000256" key="1">
    <source>
        <dbReference type="SAM" id="Phobius"/>
    </source>
</evidence>
<keyword evidence="1" id="KW-0812">Transmembrane</keyword>
<dbReference type="RefSeq" id="WP_113658521.1">
    <property type="nucleotide sequence ID" value="NZ_KZ845665.1"/>
</dbReference>
<name>A0A364K6J9_9BACL</name>
<protein>
    <recommendedName>
        <fullName evidence="4">DUF454 family protein</fullName>
    </recommendedName>
</protein>
<reference evidence="2 3" key="2">
    <citation type="submission" date="2018-06" db="EMBL/GenBank/DDBJ databases">
        <authorList>
            <person name="Zhirakovskaya E."/>
        </authorList>
    </citation>
    <scope>NUCLEOTIDE SEQUENCE [LARGE SCALE GENOMIC DNA]</scope>
    <source>
        <strain evidence="2 3">FBKL4.011</strain>
    </source>
</reference>
<keyword evidence="1" id="KW-1133">Transmembrane helix</keyword>
<evidence type="ECO:0000313" key="3">
    <source>
        <dbReference type="Proteomes" id="UP000251213"/>
    </source>
</evidence>
<organism evidence="2 3">
    <name type="scientific">Thermoflavimicrobium daqui</name>
    <dbReference type="NCBI Taxonomy" id="2137476"/>
    <lineage>
        <taxon>Bacteria</taxon>
        <taxon>Bacillati</taxon>
        <taxon>Bacillota</taxon>
        <taxon>Bacilli</taxon>
        <taxon>Bacillales</taxon>
        <taxon>Thermoactinomycetaceae</taxon>
        <taxon>Thermoflavimicrobium</taxon>
    </lineage>
</organism>
<keyword evidence="1" id="KW-0472">Membrane</keyword>
<feature type="transmembrane region" description="Helical" evidence="1">
    <location>
        <begin position="9"/>
        <end position="30"/>
    </location>
</feature>
<reference evidence="2 3" key="1">
    <citation type="submission" date="2018-06" db="EMBL/GenBank/DDBJ databases">
        <title>Thermoflavimicrobium daqus sp. nov., a thermophilic microbe isolated from Moutai-flavour Daqu.</title>
        <authorList>
            <person name="Wang X."/>
            <person name="Zhou H."/>
        </authorList>
    </citation>
    <scope>NUCLEOTIDE SEQUENCE [LARGE SCALE GENOMIC DNA]</scope>
    <source>
        <strain evidence="2 3">FBKL4.011</strain>
    </source>
</reference>
<evidence type="ECO:0000313" key="2">
    <source>
        <dbReference type="EMBL" id="RAL25907.1"/>
    </source>
</evidence>
<dbReference type="Proteomes" id="UP000251213">
    <property type="component" value="Unassembled WGS sequence"/>
</dbReference>
<dbReference type="EMBL" id="QJKK01000003">
    <property type="protein sequence ID" value="RAL25907.1"/>
    <property type="molecule type" value="Genomic_DNA"/>
</dbReference>
<evidence type="ECO:0008006" key="4">
    <source>
        <dbReference type="Google" id="ProtNLM"/>
    </source>
</evidence>
<comment type="caution">
    <text evidence="2">The sequence shown here is derived from an EMBL/GenBank/DDBJ whole genome shotgun (WGS) entry which is preliminary data.</text>
</comment>
<proteinExistence type="predicted"/>
<accession>A0A364K6J9</accession>
<dbReference type="PROSITE" id="PS51257">
    <property type="entry name" value="PROKAR_LIPOPROTEIN"/>
    <property type="match status" value="1"/>
</dbReference>